<feature type="compositionally biased region" description="Polar residues" evidence="1">
    <location>
        <begin position="392"/>
        <end position="402"/>
    </location>
</feature>
<evidence type="ECO:0000259" key="2">
    <source>
        <dbReference type="Pfam" id="PF15821"/>
    </source>
</evidence>
<dbReference type="OrthoDB" id="10027521at2759"/>
<evidence type="ECO:0000313" key="4">
    <source>
        <dbReference type="Proteomes" id="UP000507470"/>
    </source>
</evidence>
<dbReference type="PANTHER" id="PTHR22382">
    <property type="entry name" value="RIKEN CDNA 4921504E06 GENE"/>
    <property type="match status" value="1"/>
</dbReference>
<dbReference type="Pfam" id="PF15821">
    <property type="entry name" value="DUF4709"/>
    <property type="match status" value="2"/>
</dbReference>
<dbReference type="PANTHER" id="PTHR22382:SF7">
    <property type="entry name" value="RIKEN CDNA 4921504E06 GENE"/>
    <property type="match status" value="1"/>
</dbReference>
<evidence type="ECO:0000313" key="3">
    <source>
        <dbReference type="EMBL" id="CAC5387600.1"/>
    </source>
</evidence>
<evidence type="ECO:0000256" key="1">
    <source>
        <dbReference type="SAM" id="MobiDB-lite"/>
    </source>
</evidence>
<proteinExistence type="predicted"/>
<sequence>MLDNEDNNVHVNPVTEEKDLGATMALVSSSSQFDRFSVAANELQDHIVDIYGNKENELELFRPSLADHHKVGFFTLDRCSQTDVTEVVELKDMTEVLQLLLKVSLIVFTLHSLTDVTEVVELKDMTEVLQLLLKVSLIVFTLHSLTAVTEVVELKDMTEVLQLLLKVSLIVFTLHSLTAVTEVVELKDMTEVLQLLLKDVHKMKRDINLTKSVMQADYEAKVQEKATELYCRINEKVAELERIHEDRVSTVRKAFRQQLADAVARLAVLYNKNLENKMQKEKQKQAGDQYLLDEKYRELQQTIQQNQNVIQMLKLQLAQYQQSKVDLESSPSPSERPSNNTPASIQSPISQKSKSPLAPPPNLPPPPPPMETKKPKKSKPQPPPEPAIESVSMRTPSPQFNQELEDLRVEVEDLNVKVNNLQDQIDSKDDENKKLDQQIEALNQELDQEKIKSEKINKDLENTKKAAENEKASSEKLTDGTFKDIRQFTKMDKQRAEMERMFQQKLQKAQEEAEANAQRESIAQQSAEKDKVKLLQDQKKLLEEQLAKERKKNQEKAEMDTDIDKYIKNEKRLKEEIERLKREIERVHRTWEKKFAILQQSLHALKDESYIRQTLQRQAAALHHAAVSYAVDTPMGILPTSKINSPIKKPVIPDIGRGRQQPPPQPTQPLNGGGVLGEKDYISYTVSAPSGRGTAMFSVDENQVMSEGEDDLPVDVQPLPDPPSR</sequence>
<dbReference type="InterPro" id="IPR040119">
    <property type="entry name" value="C10orf67-like"/>
</dbReference>
<organism evidence="3 4">
    <name type="scientific">Mytilus coruscus</name>
    <name type="common">Sea mussel</name>
    <dbReference type="NCBI Taxonomy" id="42192"/>
    <lineage>
        <taxon>Eukaryota</taxon>
        <taxon>Metazoa</taxon>
        <taxon>Spiralia</taxon>
        <taxon>Lophotrochozoa</taxon>
        <taxon>Mollusca</taxon>
        <taxon>Bivalvia</taxon>
        <taxon>Autobranchia</taxon>
        <taxon>Pteriomorphia</taxon>
        <taxon>Mytilida</taxon>
        <taxon>Mytiloidea</taxon>
        <taxon>Mytilidae</taxon>
        <taxon>Mytilinae</taxon>
        <taxon>Mytilus</taxon>
    </lineage>
</organism>
<gene>
    <name evidence="3" type="ORF">MCOR_22906</name>
</gene>
<reference evidence="3 4" key="1">
    <citation type="submission" date="2020-06" db="EMBL/GenBank/DDBJ databases">
        <authorList>
            <person name="Li R."/>
            <person name="Bekaert M."/>
        </authorList>
    </citation>
    <scope>NUCLEOTIDE SEQUENCE [LARGE SCALE GENOMIC DNA]</scope>
    <source>
        <strain evidence="4">wild</strain>
    </source>
</reference>
<feature type="compositionally biased region" description="Pro residues" evidence="1">
    <location>
        <begin position="357"/>
        <end position="370"/>
    </location>
</feature>
<protein>
    <recommendedName>
        <fullName evidence="2">DUF4709 domain-containing protein</fullName>
    </recommendedName>
</protein>
<name>A0A6J8BXK8_MYTCO</name>
<feature type="compositionally biased region" description="Low complexity" evidence="1">
    <location>
        <begin position="328"/>
        <end position="356"/>
    </location>
</feature>
<dbReference type="AlphaFoldDB" id="A0A6J8BXK8"/>
<dbReference type="EMBL" id="CACVKT020004016">
    <property type="protein sequence ID" value="CAC5387600.1"/>
    <property type="molecule type" value="Genomic_DNA"/>
</dbReference>
<keyword evidence="4" id="KW-1185">Reference proteome</keyword>
<feature type="region of interest" description="Disordered" evidence="1">
    <location>
        <begin position="689"/>
        <end position="725"/>
    </location>
</feature>
<feature type="region of interest" description="Disordered" evidence="1">
    <location>
        <begin position="652"/>
        <end position="676"/>
    </location>
</feature>
<dbReference type="Proteomes" id="UP000507470">
    <property type="component" value="Unassembled WGS sequence"/>
</dbReference>
<feature type="region of interest" description="Disordered" evidence="1">
    <location>
        <begin position="500"/>
        <end position="529"/>
    </location>
</feature>
<feature type="region of interest" description="Disordered" evidence="1">
    <location>
        <begin position="324"/>
        <end position="402"/>
    </location>
</feature>
<dbReference type="InterPro" id="IPR031651">
    <property type="entry name" value="DUF4709"/>
</dbReference>
<feature type="domain" description="DUF4709" evidence="2">
    <location>
        <begin position="178"/>
        <end position="266"/>
    </location>
</feature>
<feature type="domain" description="DUF4709" evidence="2">
    <location>
        <begin position="62"/>
        <end position="103"/>
    </location>
</feature>
<accession>A0A6J8BXK8</accession>
<dbReference type="SUPFAM" id="SSF161270">
    <property type="entry name" value="PspA lactotransferrin-binding region"/>
    <property type="match status" value="1"/>
</dbReference>